<evidence type="ECO:0000313" key="1">
    <source>
        <dbReference type="EMBL" id="SJS98893.1"/>
    </source>
</evidence>
<evidence type="ECO:0000313" key="2">
    <source>
        <dbReference type="Proteomes" id="UP000189137"/>
    </source>
</evidence>
<dbReference type="RefSeq" id="WP_009900673.1">
    <property type="nucleotide sequence ID" value="NZ_BIQW01000005.1"/>
</dbReference>
<accession>A0A9X8RLI5</accession>
<comment type="caution">
    <text evidence="1">The sequence shown here is derived from an EMBL/GenBank/DDBJ whole genome shotgun (WGS) entry which is preliminary data.</text>
</comment>
<name>A0A9X8RLI5_CLODI</name>
<dbReference type="AlphaFoldDB" id="A0A9X8RLI5"/>
<organism evidence="1 2">
    <name type="scientific">Clostridioides difficile</name>
    <name type="common">Peptoclostridium difficile</name>
    <dbReference type="NCBI Taxonomy" id="1496"/>
    <lineage>
        <taxon>Bacteria</taxon>
        <taxon>Bacillati</taxon>
        <taxon>Bacillota</taxon>
        <taxon>Clostridia</taxon>
        <taxon>Peptostreptococcales</taxon>
        <taxon>Peptostreptococcaceae</taxon>
        <taxon>Clostridioides</taxon>
    </lineage>
</organism>
<sequence>MRFWCENCNKYFNVEETLQEYYYFLNEDVIVCPSCKRDLIPIASKTELSLGFDSDTNQLAYVEYDCGDYSLLRKVNADIEDVVKPIIHYIKSLNKNSLDLNGITITMNGNREGKRLDGLNYEEGVVMDNLINAWNGFCKLKRQHPSELRDFQNAIHQAQQVLGLRVLRNDYPEGWIKK</sequence>
<gene>
    <name evidence="1" type="ORF">SAMEA3375112_03352</name>
</gene>
<dbReference type="EMBL" id="FUPS01000014">
    <property type="protein sequence ID" value="SJS98893.1"/>
    <property type="molecule type" value="Genomic_DNA"/>
</dbReference>
<protein>
    <submittedName>
        <fullName evidence="1">Uncharacterized protein</fullName>
    </submittedName>
</protein>
<proteinExistence type="predicted"/>
<reference evidence="1 2" key="1">
    <citation type="submission" date="2017-02" db="EMBL/GenBank/DDBJ databases">
        <authorList>
            <consortium name="Pathogen Informatics"/>
        </authorList>
    </citation>
    <scope>NUCLEOTIDE SEQUENCE [LARGE SCALE GENOMIC DNA]</scope>
    <source>
        <strain evidence="1 2">VRECD0157</strain>
    </source>
</reference>
<dbReference type="Proteomes" id="UP000189137">
    <property type="component" value="Unassembled WGS sequence"/>
</dbReference>